<keyword evidence="1" id="KW-0812">Transmembrane</keyword>
<evidence type="ECO:0000313" key="2">
    <source>
        <dbReference type="EMBL" id="OGZ36461.1"/>
    </source>
</evidence>
<dbReference type="Proteomes" id="UP000177061">
    <property type="component" value="Unassembled WGS sequence"/>
</dbReference>
<dbReference type="EMBL" id="MHNB01000026">
    <property type="protein sequence ID" value="OGZ36461.1"/>
    <property type="molecule type" value="Genomic_DNA"/>
</dbReference>
<reference evidence="2 3" key="1">
    <citation type="journal article" date="2016" name="Nat. Commun.">
        <title>Thousands of microbial genomes shed light on interconnected biogeochemical processes in an aquifer system.</title>
        <authorList>
            <person name="Anantharaman K."/>
            <person name="Brown C.T."/>
            <person name="Hug L.A."/>
            <person name="Sharon I."/>
            <person name="Castelle C.J."/>
            <person name="Probst A.J."/>
            <person name="Thomas B.C."/>
            <person name="Singh A."/>
            <person name="Wilkins M.J."/>
            <person name="Karaoz U."/>
            <person name="Brodie E.L."/>
            <person name="Williams K.H."/>
            <person name="Hubbard S.S."/>
            <person name="Banfield J.F."/>
        </authorList>
    </citation>
    <scope>NUCLEOTIDE SEQUENCE [LARGE SCALE GENOMIC DNA]</scope>
</reference>
<sequence length="171" mass="18873">MKIPSRGFTFIEIIIYVAVLAVFSILVVDIILVLTESFGRFKTANRINSSAEVALERMVREIRLADDIDVSGSILNVSPGRLILKTIDPLTETTVQKEIFLAAAALTLQGDLSSPQSLTGSKVEATSLIFRLIETPLSKAIKIELELQSGEGNLQKSEKFYNTAILRRSYK</sequence>
<name>A0A1G2FFX4_9BACT</name>
<feature type="transmembrane region" description="Helical" evidence="1">
    <location>
        <begin position="13"/>
        <end position="34"/>
    </location>
</feature>
<accession>A0A1G2FFX4</accession>
<organism evidence="2 3">
    <name type="scientific">Candidatus Portnoybacteria bacterium RIFCSPHIGHO2_12_FULL_38_9</name>
    <dbReference type="NCBI Taxonomy" id="1801997"/>
    <lineage>
        <taxon>Bacteria</taxon>
        <taxon>Candidatus Portnoyibacteriota</taxon>
    </lineage>
</organism>
<evidence type="ECO:0000313" key="3">
    <source>
        <dbReference type="Proteomes" id="UP000177061"/>
    </source>
</evidence>
<dbReference type="STRING" id="1801997.A3J64_02435"/>
<keyword evidence="1" id="KW-0472">Membrane</keyword>
<gene>
    <name evidence="2" type="ORF">A3J64_02435</name>
</gene>
<keyword evidence="1" id="KW-1133">Transmembrane helix</keyword>
<comment type="caution">
    <text evidence="2">The sequence shown here is derived from an EMBL/GenBank/DDBJ whole genome shotgun (WGS) entry which is preliminary data.</text>
</comment>
<protein>
    <recommendedName>
        <fullName evidence="4">Prepilin-type N-terminal cleavage/methylation domain-containing protein</fullName>
    </recommendedName>
</protein>
<evidence type="ECO:0000256" key="1">
    <source>
        <dbReference type="SAM" id="Phobius"/>
    </source>
</evidence>
<evidence type="ECO:0008006" key="4">
    <source>
        <dbReference type="Google" id="ProtNLM"/>
    </source>
</evidence>
<proteinExistence type="predicted"/>
<dbReference type="AlphaFoldDB" id="A0A1G2FFX4"/>